<dbReference type="Pfam" id="PF01256">
    <property type="entry name" value="Carb_kinase"/>
    <property type="match status" value="1"/>
</dbReference>
<dbReference type="PROSITE" id="PS01050">
    <property type="entry name" value="YJEF_C_2"/>
    <property type="match status" value="1"/>
</dbReference>
<dbReference type="GO" id="GO:0110051">
    <property type="term" value="P:metabolite repair"/>
    <property type="evidence" value="ECO:0007669"/>
    <property type="project" value="TreeGrafter"/>
</dbReference>
<comment type="catalytic activity">
    <reaction evidence="6">
        <text>(6S)-NADHX + ADP = AMP + phosphate + NADH + H(+)</text>
        <dbReference type="Rhea" id="RHEA:32223"/>
        <dbReference type="ChEBI" id="CHEBI:15378"/>
        <dbReference type="ChEBI" id="CHEBI:43474"/>
        <dbReference type="ChEBI" id="CHEBI:57945"/>
        <dbReference type="ChEBI" id="CHEBI:64074"/>
        <dbReference type="ChEBI" id="CHEBI:456215"/>
        <dbReference type="ChEBI" id="CHEBI:456216"/>
        <dbReference type="EC" id="4.2.1.136"/>
    </reaction>
</comment>
<dbReference type="SUPFAM" id="SSF53613">
    <property type="entry name" value="Ribokinase-like"/>
    <property type="match status" value="1"/>
</dbReference>
<feature type="binding site" evidence="6">
    <location>
        <begin position="184"/>
        <end position="188"/>
    </location>
    <ligand>
        <name>AMP</name>
        <dbReference type="ChEBI" id="CHEBI:456215"/>
    </ligand>
</feature>
<feature type="binding site" evidence="6">
    <location>
        <position position="142"/>
    </location>
    <ligand>
        <name>(6S)-NADPHX</name>
        <dbReference type="ChEBI" id="CHEBI:64076"/>
    </ligand>
</feature>
<dbReference type="InterPro" id="IPR000631">
    <property type="entry name" value="CARKD"/>
</dbReference>
<gene>
    <name evidence="6" type="primary">nnrD</name>
    <name evidence="8" type="ORF">CYJ32_02930</name>
</gene>
<evidence type="ECO:0000256" key="6">
    <source>
        <dbReference type="HAMAP-Rule" id="MF_01965"/>
    </source>
</evidence>
<comment type="subunit">
    <text evidence="6">Homotetramer.</text>
</comment>
<reference evidence="8 9" key="1">
    <citation type="submission" date="2017-12" db="EMBL/GenBank/DDBJ databases">
        <title>Phylogenetic diversity of female urinary microbiome.</title>
        <authorList>
            <person name="Thomas-White K."/>
            <person name="Wolfe A.J."/>
        </authorList>
    </citation>
    <scope>NUCLEOTIDE SEQUENCE [LARGE SCALE GENOMIC DNA]</scope>
    <source>
        <strain evidence="8 9">UMB0064</strain>
    </source>
</reference>
<dbReference type="CDD" id="cd01171">
    <property type="entry name" value="YXKO-related"/>
    <property type="match status" value="1"/>
</dbReference>
<feature type="binding site" evidence="6">
    <location>
        <position position="213"/>
    </location>
    <ligand>
        <name>(6S)-NADPHX</name>
        <dbReference type="ChEBI" id="CHEBI:64076"/>
    </ligand>
</feature>
<evidence type="ECO:0000256" key="5">
    <source>
        <dbReference type="ARBA" id="ARBA00023239"/>
    </source>
</evidence>
<dbReference type="Proteomes" id="UP000242263">
    <property type="component" value="Unassembled WGS sequence"/>
</dbReference>
<dbReference type="GO" id="GO:0046496">
    <property type="term" value="P:nicotinamide nucleotide metabolic process"/>
    <property type="evidence" value="ECO:0007669"/>
    <property type="project" value="UniProtKB-UniRule"/>
</dbReference>
<evidence type="ECO:0000256" key="4">
    <source>
        <dbReference type="ARBA" id="ARBA00023027"/>
    </source>
</evidence>
<evidence type="ECO:0000256" key="1">
    <source>
        <dbReference type="ARBA" id="ARBA00022741"/>
    </source>
</evidence>
<dbReference type="InterPro" id="IPR029056">
    <property type="entry name" value="Ribokinase-like"/>
</dbReference>
<dbReference type="InterPro" id="IPR017953">
    <property type="entry name" value="Carbohydrate_kinase_pred_CS"/>
</dbReference>
<keyword evidence="3 6" id="KW-0521">NADP</keyword>
<feature type="binding site" evidence="6">
    <location>
        <position position="212"/>
    </location>
    <ligand>
        <name>AMP</name>
        <dbReference type="ChEBI" id="CHEBI:456215"/>
    </ligand>
</feature>
<comment type="catalytic activity">
    <reaction evidence="6">
        <text>(6S)-NADPHX + ADP = AMP + phosphate + NADPH + H(+)</text>
        <dbReference type="Rhea" id="RHEA:32235"/>
        <dbReference type="ChEBI" id="CHEBI:15378"/>
        <dbReference type="ChEBI" id="CHEBI:43474"/>
        <dbReference type="ChEBI" id="CHEBI:57783"/>
        <dbReference type="ChEBI" id="CHEBI:64076"/>
        <dbReference type="ChEBI" id="CHEBI:456215"/>
        <dbReference type="ChEBI" id="CHEBI:456216"/>
        <dbReference type="EC" id="4.2.1.136"/>
    </reaction>
</comment>
<keyword evidence="1 6" id="KW-0547">Nucleotide-binding</keyword>
<feature type="binding site" evidence="6">
    <location>
        <position position="92"/>
    </location>
    <ligand>
        <name>(6S)-NADPHX</name>
        <dbReference type="ChEBI" id="CHEBI:64076"/>
    </ligand>
</feature>
<evidence type="ECO:0000313" key="9">
    <source>
        <dbReference type="Proteomes" id="UP000242263"/>
    </source>
</evidence>
<protein>
    <recommendedName>
        <fullName evidence="6">ADP-dependent (S)-NAD(P)H-hydrate dehydratase</fullName>
        <ecNumber evidence="6">4.2.1.136</ecNumber>
    </recommendedName>
    <alternativeName>
        <fullName evidence="6">ADP-dependent NAD(P)HX dehydratase</fullName>
    </alternativeName>
</protein>
<keyword evidence="5 6" id="KW-0456">Lyase</keyword>
<sequence>MLYTDEHLHGLFTPPSAQDSKYTRGVVGLVTGSEEYPGAGVLSVSAAASCGAGYVRYSGPSTVVQALLGLHPEVVFSASSHNHVDCWVLGSGYADARSNPLIDEIIRNLDAQYAVIDAGALEGFTTMDLSDEQRAHCVLTPHTGEAARVFSALGHARSAQECADNPEDTAQSLARLLGCTMVLKGAQTVVSDGCETFVCPPATHWLATAGTGDVLAGLMGGVIAQHAQELRAQQYNLVRIAAAAVRVHSVAAHIASGQGEHALNLLDMTKLIPQSIAQLKGSAA</sequence>
<organism evidence="8 9">
    <name type="scientific">Alloscardovia omnicolens</name>
    <dbReference type="NCBI Taxonomy" id="419015"/>
    <lineage>
        <taxon>Bacteria</taxon>
        <taxon>Bacillati</taxon>
        <taxon>Actinomycetota</taxon>
        <taxon>Actinomycetes</taxon>
        <taxon>Bifidobacteriales</taxon>
        <taxon>Bifidobacteriaceae</taxon>
        <taxon>Alloscardovia</taxon>
    </lineage>
</organism>
<dbReference type="PANTHER" id="PTHR12592:SF0">
    <property type="entry name" value="ATP-DEPENDENT (S)-NAD(P)H-HYDRATE DEHYDRATASE"/>
    <property type="match status" value="1"/>
</dbReference>
<dbReference type="PROSITE" id="PS51383">
    <property type="entry name" value="YJEF_C_3"/>
    <property type="match status" value="1"/>
</dbReference>
<evidence type="ECO:0000313" key="8">
    <source>
        <dbReference type="EMBL" id="PKZ15348.1"/>
    </source>
</evidence>
<dbReference type="GO" id="GO:0052856">
    <property type="term" value="F:NAD(P)HX epimerase activity"/>
    <property type="evidence" value="ECO:0007669"/>
    <property type="project" value="TreeGrafter"/>
</dbReference>
<proteinExistence type="inferred from homology"/>
<comment type="similarity">
    <text evidence="6">Belongs to the NnrD/CARKD family.</text>
</comment>
<keyword evidence="4 6" id="KW-0520">NAD</keyword>
<feature type="binding site" evidence="6">
    <location>
        <position position="39"/>
    </location>
    <ligand>
        <name>(6S)-NADPHX</name>
        <dbReference type="ChEBI" id="CHEBI:64076"/>
    </ligand>
</feature>
<evidence type="ECO:0000259" key="7">
    <source>
        <dbReference type="PROSITE" id="PS51383"/>
    </source>
</evidence>
<dbReference type="AlphaFoldDB" id="A0A2I1M5E7"/>
<evidence type="ECO:0000256" key="3">
    <source>
        <dbReference type="ARBA" id="ARBA00022857"/>
    </source>
</evidence>
<dbReference type="Gene3D" id="3.40.1190.20">
    <property type="match status" value="1"/>
</dbReference>
<dbReference type="GO" id="GO:0005524">
    <property type="term" value="F:ATP binding"/>
    <property type="evidence" value="ECO:0007669"/>
    <property type="project" value="UniProtKB-KW"/>
</dbReference>
<dbReference type="EC" id="4.2.1.136" evidence="6"/>
<keyword evidence="2 6" id="KW-0067">ATP-binding</keyword>
<dbReference type="HAMAP" id="MF_01965">
    <property type="entry name" value="NADHX_dehydratase"/>
    <property type="match status" value="1"/>
</dbReference>
<evidence type="ECO:0000256" key="2">
    <source>
        <dbReference type="ARBA" id="ARBA00022840"/>
    </source>
</evidence>
<accession>A0A2I1M5E7</accession>
<comment type="caution">
    <text evidence="8">The sequence shown here is derived from an EMBL/GenBank/DDBJ whole genome shotgun (WGS) entry which is preliminary data.</text>
</comment>
<dbReference type="PANTHER" id="PTHR12592">
    <property type="entry name" value="ATP-DEPENDENT (S)-NAD(P)H-HYDRATE DEHYDRATASE FAMILY MEMBER"/>
    <property type="match status" value="1"/>
</dbReference>
<dbReference type="GO" id="GO:0052855">
    <property type="term" value="F:ADP-dependent NAD(P)H-hydrate dehydratase activity"/>
    <property type="evidence" value="ECO:0007669"/>
    <property type="project" value="UniProtKB-UniRule"/>
</dbReference>
<comment type="cofactor">
    <cofactor evidence="6">
        <name>Mg(2+)</name>
        <dbReference type="ChEBI" id="CHEBI:18420"/>
    </cofactor>
</comment>
<comment type="function">
    <text evidence="6">Catalyzes the dehydration of the S-form of NAD(P)HX at the expense of ADP, which is converted to AMP. Together with NAD(P)HX epimerase, which catalyzes the epimerization of the S- and R-forms, the enzyme allows the repair of both epimers of NAD(P)HX, a damaged form of NAD(P)H that is a result of enzymatic or heat-dependent hydration.</text>
</comment>
<feature type="domain" description="YjeF C-terminal" evidence="7">
    <location>
        <begin position="4"/>
        <end position="279"/>
    </location>
</feature>
<dbReference type="EMBL" id="PKGU01000002">
    <property type="protein sequence ID" value="PKZ15348.1"/>
    <property type="molecule type" value="Genomic_DNA"/>
</dbReference>
<dbReference type="RefSeq" id="WP_021617874.1">
    <property type="nucleotide sequence ID" value="NZ_CAMYCS010000001.1"/>
</dbReference>
<name>A0A2I1M5E7_9BIFI</name>